<comment type="caution">
    <text evidence="2">The sequence shown here is derived from an EMBL/GenBank/DDBJ whole genome shotgun (WGS) entry which is preliminary data.</text>
</comment>
<keyword evidence="1" id="KW-0812">Transmembrane</keyword>
<evidence type="ECO:0000313" key="3">
    <source>
        <dbReference type="Proteomes" id="UP001295684"/>
    </source>
</evidence>
<gene>
    <name evidence="2" type="ORF">ECRASSUSDP1_LOCUS27373</name>
</gene>
<dbReference type="Proteomes" id="UP001295684">
    <property type="component" value="Unassembled WGS sequence"/>
</dbReference>
<keyword evidence="1" id="KW-0472">Membrane</keyword>
<reference evidence="2" key="1">
    <citation type="submission" date="2023-07" db="EMBL/GenBank/DDBJ databases">
        <authorList>
            <consortium name="AG Swart"/>
            <person name="Singh M."/>
            <person name="Singh A."/>
            <person name="Seah K."/>
            <person name="Emmerich C."/>
        </authorList>
    </citation>
    <scope>NUCLEOTIDE SEQUENCE</scope>
    <source>
        <strain evidence="2">DP1</strain>
    </source>
</reference>
<evidence type="ECO:0000313" key="2">
    <source>
        <dbReference type="EMBL" id="CAI2385788.1"/>
    </source>
</evidence>
<keyword evidence="3" id="KW-1185">Reference proteome</keyword>
<organism evidence="2 3">
    <name type="scientific">Euplotes crassus</name>
    <dbReference type="NCBI Taxonomy" id="5936"/>
    <lineage>
        <taxon>Eukaryota</taxon>
        <taxon>Sar</taxon>
        <taxon>Alveolata</taxon>
        <taxon>Ciliophora</taxon>
        <taxon>Intramacronucleata</taxon>
        <taxon>Spirotrichea</taxon>
        <taxon>Hypotrichia</taxon>
        <taxon>Euplotida</taxon>
        <taxon>Euplotidae</taxon>
        <taxon>Moneuplotes</taxon>
    </lineage>
</organism>
<dbReference type="AlphaFoldDB" id="A0AAD1Y753"/>
<name>A0AAD1Y753_EUPCR</name>
<dbReference type="EMBL" id="CAMPGE010028247">
    <property type="protein sequence ID" value="CAI2385788.1"/>
    <property type="molecule type" value="Genomic_DNA"/>
</dbReference>
<sequence length="59" mass="6809">MYYQGVLKQVEHKQTKAERGLDSLLSLLIYSKFFALGLLQLNIHSIKNLTNLMISICLR</sequence>
<accession>A0AAD1Y753</accession>
<evidence type="ECO:0000256" key="1">
    <source>
        <dbReference type="SAM" id="Phobius"/>
    </source>
</evidence>
<feature type="transmembrane region" description="Helical" evidence="1">
    <location>
        <begin position="21"/>
        <end position="43"/>
    </location>
</feature>
<protein>
    <submittedName>
        <fullName evidence="2">Uncharacterized protein</fullName>
    </submittedName>
</protein>
<proteinExistence type="predicted"/>
<keyword evidence="1" id="KW-1133">Transmembrane helix</keyword>